<feature type="compositionally biased region" description="Basic and acidic residues" evidence="1">
    <location>
        <begin position="94"/>
        <end position="114"/>
    </location>
</feature>
<dbReference type="EMBL" id="JABCIY010000107">
    <property type="protein sequence ID" value="KAF7192785.1"/>
    <property type="molecule type" value="Genomic_DNA"/>
</dbReference>
<evidence type="ECO:0000256" key="1">
    <source>
        <dbReference type="SAM" id="MobiDB-lite"/>
    </source>
</evidence>
<feature type="compositionally biased region" description="Basic and acidic residues" evidence="1">
    <location>
        <begin position="68"/>
        <end position="80"/>
    </location>
</feature>
<evidence type="ECO:0000313" key="2">
    <source>
        <dbReference type="EMBL" id="KAF7192785.1"/>
    </source>
</evidence>
<accession>A0A8H6VN43</accession>
<protein>
    <submittedName>
        <fullName evidence="2">Uncharacterized protein</fullName>
    </submittedName>
</protein>
<feature type="compositionally biased region" description="Gly residues" evidence="1">
    <location>
        <begin position="1"/>
        <end position="10"/>
    </location>
</feature>
<proteinExistence type="predicted"/>
<feature type="region of interest" description="Disordered" evidence="1">
    <location>
        <begin position="60"/>
        <end position="114"/>
    </location>
</feature>
<dbReference type="Proteomes" id="UP000660729">
    <property type="component" value="Unassembled WGS sequence"/>
</dbReference>
<reference evidence="2" key="1">
    <citation type="submission" date="2020-04" db="EMBL/GenBank/DDBJ databases">
        <title>Draft genome resource of the tomato pathogen Pseudocercospora fuligena.</title>
        <authorList>
            <person name="Zaccaron A."/>
        </authorList>
    </citation>
    <scope>NUCLEOTIDE SEQUENCE</scope>
    <source>
        <strain evidence="2">PF001</strain>
    </source>
</reference>
<evidence type="ECO:0000313" key="3">
    <source>
        <dbReference type="Proteomes" id="UP000660729"/>
    </source>
</evidence>
<dbReference type="AlphaFoldDB" id="A0A8H6VN43"/>
<feature type="compositionally biased region" description="Polar residues" evidence="1">
    <location>
        <begin position="11"/>
        <end position="28"/>
    </location>
</feature>
<dbReference type="OrthoDB" id="10625240at2759"/>
<organism evidence="2 3">
    <name type="scientific">Pseudocercospora fuligena</name>
    <dbReference type="NCBI Taxonomy" id="685502"/>
    <lineage>
        <taxon>Eukaryota</taxon>
        <taxon>Fungi</taxon>
        <taxon>Dikarya</taxon>
        <taxon>Ascomycota</taxon>
        <taxon>Pezizomycotina</taxon>
        <taxon>Dothideomycetes</taxon>
        <taxon>Dothideomycetidae</taxon>
        <taxon>Mycosphaerellales</taxon>
        <taxon>Mycosphaerellaceae</taxon>
        <taxon>Pseudocercospora</taxon>
    </lineage>
</organism>
<sequence length="204" mass="21853">MSSARNGGGTSSFAATQSTIAQTKSLPSTDRKLSDYEVGYSAGYTAGFAAAKTAIANGEGVAQPNQLKPDERLKEPERTSSCRLPRPAPVSEADVAKKWDDSGKAESDRLASFKTPESYEKQKAYFAKVVAREKANPTPVAYKEKFTQTFGWKGEVGGPRDRKAPQPIALPWNPAALPNATNPAANGPPPRRSAVPPHLRKAKL</sequence>
<comment type="caution">
    <text evidence="2">The sequence shown here is derived from an EMBL/GenBank/DDBJ whole genome shotgun (WGS) entry which is preliminary data.</text>
</comment>
<name>A0A8H6VN43_9PEZI</name>
<gene>
    <name evidence="2" type="ORF">HII31_05884</name>
</gene>
<feature type="region of interest" description="Disordered" evidence="1">
    <location>
        <begin position="151"/>
        <end position="204"/>
    </location>
</feature>
<feature type="region of interest" description="Disordered" evidence="1">
    <location>
        <begin position="1"/>
        <end position="32"/>
    </location>
</feature>
<feature type="compositionally biased region" description="Low complexity" evidence="1">
    <location>
        <begin position="167"/>
        <end position="185"/>
    </location>
</feature>
<keyword evidence="3" id="KW-1185">Reference proteome</keyword>